<protein>
    <submittedName>
        <fullName evidence="2">C6 zinc finger protein</fullName>
    </submittedName>
</protein>
<keyword evidence="3" id="KW-1185">Reference proteome</keyword>
<dbReference type="GO" id="GO:0000981">
    <property type="term" value="F:DNA-binding transcription factor activity, RNA polymerase II-specific"/>
    <property type="evidence" value="ECO:0007669"/>
    <property type="project" value="TreeGrafter"/>
</dbReference>
<gene>
    <name evidence="2" type="ORF">MBM_06499</name>
</gene>
<dbReference type="HOGENOM" id="CLU_696529_0_0_1"/>
<proteinExistence type="predicted"/>
<dbReference type="InParanoid" id="K1X3J5"/>
<feature type="compositionally biased region" description="Low complexity" evidence="1">
    <location>
        <begin position="21"/>
        <end position="33"/>
    </location>
</feature>
<name>K1X3J5_MARBU</name>
<dbReference type="OMA" id="FFMVVRQ"/>
<dbReference type="EMBL" id="JH921442">
    <property type="protein sequence ID" value="EKD15283.1"/>
    <property type="molecule type" value="Genomic_DNA"/>
</dbReference>
<dbReference type="PANTHER" id="PTHR47657:SF14">
    <property type="entry name" value="ZN(2)-C6 FUNGAL-TYPE DOMAIN-CONTAINING PROTEIN"/>
    <property type="match status" value="1"/>
</dbReference>
<reference evidence="2 3" key="1">
    <citation type="journal article" date="2012" name="BMC Genomics">
        <title>Sequencing the genome of Marssonina brunnea reveals fungus-poplar co-evolution.</title>
        <authorList>
            <person name="Zhu S."/>
            <person name="Cao Y.-Z."/>
            <person name="Jiang C."/>
            <person name="Tan B.-Y."/>
            <person name="Wang Z."/>
            <person name="Feng S."/>
            <person name="Zhang L."/>
            <person name="Su X.-H."/>
            <person name="Brejova B."/>
            <person name="Vinar T."/>
            <person name="Xu M."/>
            <person name="Wang M.-X."/>
            <person name="Zhang S.-G."/>
            <person name="Huang M.-R."/>
            <person name="Wu R."/>
            <person name="Zhou Y."/>
        </authorList>
    </citation>
    <scope>NUCLEOTIDE SEQUENCE [LARGE SCALE GENOMIC DNA]</scope>
    <source>
        <strain evidence="2 3">MB_m1</strain>
    </source>
</reference>
<accession>K1X3J5</accession>
<organism evidence="2 3">
    <name type="scientific">Marssonina brunnea f. sp. multigermtubi (strain MB_m1)</name>
    <name type="common">Marssonina leaf spot fungus</name>
    <dbReference type="NCBI Taxonomy" id="1072389"/>
    <lineage>
        <taxon>Eukaryota</taxon>
        <taxon>Fungi</taxon>
        <taxon>Dikarya</taxon>
        <taxon>Ascomycota</taxon>
        <taxon>Pezizomycotina</taxon>
        <taxon>Leotiomycetes</taxon>
        <taxon>Helotiales</taxon>
        <taxon>Drepanopezizaceae</taxon>
        <taxon>Drepanopeziza</taxon>
    </lineage>
</organism>
<feature type="region of interest" description="Disordered" evidence="1">
    <location>
        <begin position="1"/>
        <end position="33"/>
    </location>
</feature>
<dbReference type="AlphaFoldDB" id="K1X3J5"/>
<dbReference type="eggNOG" id="ENOG502SP5N">
    <property type="taxonomic scope" value="Eukaryota"/>
</dbReference>
<sequence length="396" mass="44836">MRLHSLQREAVPGGSTSGADTARPTSTPSSPSTATLLRRVEVTSSRGNQSKHSEEISIAQNGFSLPAHMDTPFDRLLEHRLMHHFVSMSEQTYFRLIGTGLVGQATDQLASKRNIYVDWVVRLSLTNEHLMDALLGFSAFSLRNLDSTNRKLSQASHAYMTRAISAHVADLNRGIGDSNGETAFATACLIAFTTISSEQYISSNEDARLPLHWFKPWQGVRAVATASWNHLSHGEFKTLLEHERTNQIPPKLDHDKVPVFDFLLQDLDRETTDPEALHAYDLSVLWLTCMYHNPRSEYVFKFTTKVSPKFVELLEAKDPRTLTIVGYFFMLLRILDKVWWLPQMTRGQFWTLVDMLPGEGMWKARMEWAAKEFETSEGAEPRDMSSFGIGLKLPMT</sequence>
<dbReference type="Proteomes" id="UP000006753">
    <property type="component" value="Unassembled WGS sequence"/>
</dbReference>
<dbReference type="OrthoDB" id="416217at2759"/>
<dbReference type="Pfam" id="PF11951">
    <property type="entry name" value="Fungal_trans_2"/>
    <property type="match status" value="1"/>
</dbReference>
<dbReference type="PANTHER" id="PTHR47657">
    <property type="entry name" value="STEROL REGULATORY ELEMENT-BINDING PROTEIN ECM22"/>
    <property type="match status" value="1"/>
</dbReference>
<evidence type="ECO:0000256" key="1">
    <source>
        <dbReference type="SAM" id="MobiDB-lite"/>
    </source>
</evidence>
<evidence type="ECO:0000313" key="3">
    <source>
        <dbReference type="Proteomes" id="UP000006753"/>
    </source>
</evidence>
<dbReference type="InterPro" id="IPR021858">
    <property type="entry name" value="Fun_TF"/>
</dbReference>
<evidence type="ECO:0000313" key="2">
    <source>
        <dbReference type="EMBL" id="EKD15283.1"/>
    </source>
</evidence>
<dbReference type="InterPro" id="IPR052400">
    <property type="entry name" value="Zn2-C6_fungal_TF"/>
</dbReference>
<dbReference type="KEGG" id="mbe:MBM_06499"/>
<dbReference type="STRING" id="1072389.K1X3J5"/>